<name>A0ABS3TPB6_9PSED</name>
<dbReference type="EMBL" id="JAELYA010000003">
    <property type="protein sequence ID" value="MBO3275491.1"/>
    <property type="molecule type" value="Genomic_DNA"/>
</dbReference>
<comment type="caution">
    <text evidence="1">The sequence shown here is derived from an EMBL/GenBank/DDBJ whole genome shotgun (WGS) entry which is preliminary data.</text>
</comment>
<dbReference type="RefSeq" id="WP_208313443.1">
    <property type="nucleotide sequence ID" value="NZ_JAELYA010000003.1"/>
</dbReference>
<protein>
    <submittedName>
        <fullName evidence="1">Uncharacterized protein</fullName>
    </submittedName>
</protein>
<dbReference type="Proteomes" id="UP000669060">
    <property type="component" value="Unassembled WGS sequence"/>
</dbReference>
<gene>
    <name evidence="1" type="ORF">JFY56_09665</name>
</gene>
<accession>A0ABS3TPB6</accession>
<evidence type="ECO:0000313" key="2">
    <source>
        <dbReference type="Proteomes" id="UP000669060"/>
    </source>
</evidence>
<proteinExistence type="predicted"/>
<keyword evidence="2" id="KW-1185">Reference proteome</keyword>
<reference evidence="1 2" key="1">
    <citation type="submission" date="2020-12" db="EMBL/GenBank/DDBJ databases">
        <title>Pseudomonas schmalbachii sp. nov. isolated from millipede gut.</title>
        <authorList>
            <person name="Shelomi M."/>
        </authorList>
    </citation>
    <scope>NUCLEOTIDE SEQUENCE [LARGE SCALE GENOMIC DNA]</scope>
    <source>
        <strain evidence="1 2">Milli4</strain>
    </source>
</reference>
<evidence type="ECO:0000313" key="1">
    <source>
        <dbReference type="EMBL" id="MBO3275491.1"/>
    </source>
</evidence>
<sequence length="127" mass="14124">MTAPSSADVFALIAEELQRRPGLTIQQYRQQAQEPFVCLAPIYLQRIREQLPVAGTKYELTRLDGDGVAFRSGSGTRFEFTADGLTLRQGGIFCYGEGQLLGQDHFLRGKYFPDAVSELIQPMQGAH</sequence>
<organism evidence="1 2">
    <name type="scientific">Pseudomonas schmalbachii</name>
    <dbReference type="NCBI Taxonomy" id="2816993"/>
    <lineage>
        <taxon>Bacteria</taxon>
        <taxon>Pseudomonadati</taxon>
        <taxon>Pseudomonadota</taxon>
        <taxon>Gammaproteobacteria</taxon>
        <taxon>Pseudomonadales</taxon>
        <taxon>Pseudomonadaceae</taxon>
        <taxon>Pseudomonas</taxon>
    </lineage>
</organism>